<dbReference type="Gene3D" id="2.60.120.180">
    <property type="match status" value="1"/>
</dbReference>
<dbReference type="AlphaFoldDB" id="A0A8H6CAF3"/>
<dbReference type="PANTHER" id="PTHR34002">
    <property type="entry name" value="BLR1656 PROTEIN"/>
    <property type="match status" value="1"/>
</dbReference>
<evidence type="ECO:0000256" key="1">
    <source>
        <dbReference type="ARBA" id="ARBA00005519"/>
    </source>
</evidence>
<name>A0A8H6CAF3_9LECA</name>
<keyword evidence="2" id="KW-0119">Carbohydrate metabolism</keyword>
<dbReference type="SUPFAM" id="SSF49899">
    <property type="entry name" value="Concanavalin A-like lectins/glucanases"/>
    <property type="match status" value="1"/>
</dbReference>
<comment type="caution">
    <text evidence="3">The sequence shown here is derived from an EMBL/GenBank/DDBJ whole genome shotgun (WGS) entry which is preliminary data.</text>
</comment>
<dbReference type="InterPro" id="IPR002594">
    <property type="entry name" value="GH12"/>
</dbReference>
<dbReference type="InterPro" id="IPR013320">
    <property type="entry name" value="ConA-like_dom_sf"/>
</dbReference>
<dbReference type="Pfam" id="PF01670">
    <property type="entry name" value="Glyco_hydro_12"/>
    <property type="match status" value="1"/>
</dbReference>
<dbReference type="InterPro" id="IPR013319">
    <property type="entry name" value="GH11/12"/>
</dbReference>
<dbReference type="GO" id="GO:0000272">
    <property type="term" value="P:polysaccharide catabolic process"/>
    <property type="evidence" value="ECO:0007669"/>
    <property type="project" value="UniProtKB-KW"/>
</dbReference>
<gene>
    <name evidence="3" type="ORF">HO133_004167</name>
</gene>
<dbReference type="GeneID" id="59332576"/>
<protein>
    <submittedName>
        <fullName evidence="3">Uncharacterized protein</fullName>
    </submittedName>
</protein>
<accession>A0A8H6CAF3</accession>
<keyword evidence="4" id="KW-1185">Reference proteome</keyword>
<reference evidence="3 4" key="1">
    <citation type="journal article" date="2020" name="Genomics">
        <title>Complete, high-quality genomes from long-read metagenomic sequencing of two wolf lichen thalli reveals enigmatic genome architecture.</title>
        <authorList>
            <person name="McKenzie S.K."/>
            <person name="Walston R.F."/>
            <person name="Allen J.L."/>
        </authorList>
    </citation>
    <scope>NUCLEOTIDE SEQUENCE [LARGE SCALE GENOMIC DNA]</scope>
    <source>
        <strain evidence="3">WasteWater1</strain>
    </source>
</reference>
<proteinExistence type="inferred from homology"/>
<dbReference type="PANTHER" id="PTHR34002:SF11">
    <property type="entry name" value="CONCANAVALIN A-LIKE LECTIN_GLUCANASE"/>
    <property type="match status" value="1"/>
</dbReference>
<sequence length="136" mass="13808">MGPNSYDVSQPAIVADVAYDAFFGGSESVAPGPIYPIEVMIWLGAYGGPTGSPDDGGSATPIGTIVSDAITFNLFSGLNTGTSATVYSFFVANGSTYLEKFESGLSGMLLQSVQAGTEAVTGSATFLTSSYTISSS</sequence>
<keyword evidence="2" id="KW-0326">Glycosidase</keyword>
<dbReference type="EMBL" id="JACCJB010000019">
    <property type="protein sequence ID" value="KAF6219698.1"/>
    <property type="molecule type" value="Genomic_DNA"/>
</dbReference>
<keyword evidence="2" id="KW-0378">Hydrolase</keyword>
<dbReference type="RefSeq" id="XP_037149133.1">
    <property type="nucleotide sequence ID" value="XM_037295086.1"/>
</dbReference>
<dbReference type="Proteomes" id="UP000593566">
    <property type="component" value="Unassembled WGS sequence"/>
</dbReference>
<keyword evidence="2" id="KW-0624">Polysaccharide degradation</keyword>
<dbReference type="GO" id="GO:0008810">
    <property type="term" value="F:cellulase activity"/>
    <property type="evidence" value="ECO:0007669"/>
    <property type="project" value="InterPro"/>
</dbReference>
<evidence type="ECO:0000256" key="2">
    <source>
        <dbReference type="RuleBase" id="RU361163"/>
    </source>
</evidence>
<organism evidence="3 4">
    <name type="scientific">Letharia lupina</name>
    <dbReference type="NCBI Taxonomy" id="560253"/>
    <lineage>
        <taxon>Eukaryota</taxon>
        <taxon>Fungi</taxon>
        <taxon>Dikarya</taxon>
        <taxon>Ascomycota</taxon>
        <taxon>Pezizomycotina</taxon>
        <taxon>Lecanoromycetes</taxon>
        <taxon>OSLEUM clade</taxon>
        <taxon>Lecanoromycetidae</taxon>
        <taxon>Lecanorales</taxon>
        <taxon>Lecanorineae</taxon>
        <taxon>Parmeliaceae</taxon>
        <taxon>Letharia</taxon>
    </lineage>
</organism>
<evidence type="ECO:0000313" key="4">
    <source>
        <dbReference type="Proteomes" id="UP000593566"/>
    </source>
</evidence>
<comment type="similarity">
    <text evidence="1 2">Belongs to the glycosyl hydrolase 12 (cellulase H) family.</text>
</comment>
<evidence type="ECO:0000313" key="3">
    <source>
        <dbReference type="EMBL" id="KAF6219698.1"/>
    </source>
</evidence>